<keyword evidence="4" id="KW-1185">Reference proteome</keyword>
<reference evidence="3 4" key="1">
    <citation type="submission" date="2016-07" db="EMBL/GenBank/DDBJ databases">
        <title>Pervasive Adenine N6-methylation of Active Genes in Fungi.</title>
        <authorList>
            <consortium name="DOE Joint Genome Institute"/>
            <person name="Mondo S.J."/>
            <person name="Dannebaum R.O."/>
            <person name="Kuo R.C."/>
            <person name="Labutti K."/>
            <person name="Haridas S."/>
            <person name="Kuo A."/>
            <person name="Salamov A."/>
            <person name="Ahrendt S.R."/>
            <person name="Lipzen A."/>
            <person name="Sullivan W."/>
            <person name="Andreopoulos W.B."/>
            <person name="Clum A."/>
            <person name="Lindquist E."/>
            <person name="Daum C."/>
            <person name="Ramamoorthy G.K."/>
            <person name="Gryganskyi A."/>
            <person name="Culley D."/>
            <person name="Magnuson J.K."/>
            <person name="James T.Y."/>
            <person name="O'Malley M.A."/>
            <person name="Stajich J.E."/>
            <person name="Spatafora J.W."/>
            <person name="Visel A."/>
            <person name="Grigoriev I.V."/>
        </authorList>
    </citation>
    <scope>NUCLEOTIDE SEQUENCE [LARGE SCALE GENOMIC DNA]</scope>
    <source>
        <strain evidence="3 4">NRRL 3116</strain>
    </source>
</reference>
<dbReference type="InterPro" id="IPR020843">
    <property type="entry name" value="ER"/>
</dbReference>
<name>A0A1Y2H2X8_9FUNG</name>
<evidence type="ECO:0000313" key="4">
    <source>
        <dbReference type="Proteomes" id="UP000193648"/>
    </source>
</evidence>
<evidence type="ECO:0000259" key="2">
    <source>
        <dbReference type="SMART" id="SM00829"/>
    </source>
</evidence>
<dbReference type="PANTHER" id="PTHR43205">
    <property type="entry name" value="PROSTAGLANDIN REDUCTASE"/>
    <property type="match status" value="1"/>
</dbReference>
<dbReference type="FunFam" id="3.40.50.720:FF:000121">
    <property type="entry name" value="Prostaglandin reductase 2"/>
    <property type="match status" value="1"/>
</dbReference>
<protein>
    <recommendedName>
        <fullName evidence="2">Enoyl reductase (ER) domain-containing protein</fullName>
    </recommendedName>
</protein>
<dbReference type="EMBL" id="MCFF01000002">
    <property type="protein sequence ID" value="ORZ28374.1"/>
    <property type="molecule type" value="Genomic_DNA"/>
</dbReference>
<proteinExistence type="predicted"/>
<keyword evidence="1" id="KW-0560">Oxidoreductase</keyword>
<sequence>MGAIKNTQIVLANRPVADIDPKTTFKFQQVSLSDELGPNEILVKVLFISLDPAMRGWMRDVRSYIRPVRIDEVMRSADVAQVIKSNNPDYKVGDLVRATCGWQEYAVLKPSEDLVKIQSFPGVSPSTYLGVLGLTGLTAYFGLFEVGEIEKKGGPNCTVVVSGAAGATGSVAAQIAKHVFGCRVIGIAGSDDKCEYLVKELGLDVALNYKSKTFFKELTAATPKLIDIFFDNTGGDILDGCLRRIAFKGRIIVCGAISTYNEAVPKGPAYYSALITQRARMEGFIVFDYAEKYGKATADMSKWIKEGKLKSRETVIQGIENTPDALVRLFKGDNTGKMLVKVAEEESKSKL</sequence>
<dbReference type="InParanoid" id="A0A1Y2H2X8"/>
<accession>A0A1Y2H2X8</accession>
<dbReference type="InterPro" id="IPR036291">
    <property type="entry name" value="NAD(P)-bd_dom_sf"/>
</dbReference>
<dbReference type="GO" id="GO:0016628">
    <property type="term" value="F:oxidoreductase activity, acting on the CH-CH group of donors, NAD or NADP as acceptor"/>
    <property type="evidence" value="ECO:0007669"/>
    <property type="project" value="InterPro"/>
</dbReference>
<evidence type="ECO:0000256" key="1">
    <source>
        <dbReference type="ARBA" id="ARBA00023002"/>
    </source>
</evidence>
<dbReference type="GeneID" id="33563102"/>
<feature type="domain" description="Enoyl reductase (ER)" evidence="2">
    <location>
        <begin position="22"/>
        <end position="340"/>
    </location>
</feature>
<dbReference type="Gene3D" id="3.90.180.10">
    <property type="entry name" value="Medium-chain alcohol dehydrogenases, catalytic domain"/>
    <property type="match status" value="1"/>
</dbReference>
<dbReference type="Gene3D" id="3.40.50.720">
    <property type="entry name" value="NAD(P)-binding Rossmann-like Domain"/>
    <property type="match status" value="1"/>
</dbReference>
<organism evidence="3 4">
    <name type="scientific">Lobosporangium transversale</name>
    <dbReference type="NCBI Taxonomy" id="64571"/>
    <lineage>
        <taxon>Eukaryota</taxon>
        <taxon>Fungi</taxon>
        <taxon>Fungi incertae sedis</taxon>
        <taxon>Mucoromycota</taxon>
        <taxon>Mortierellomycotina</taxon>
        <taxon>Mortierellomycetes</taxon>
        <taxon>Mortierellales</taxon>
        <taxon>Mortierellaceae</taxon>
        <taxon>Lobosporangium</taxon>
    </lineage>
</organism>
<dbReference type="AlphaFoldDB" id="A0A1Y2H2X8"/>
<gene>
    <name evidence="3" type="ORF">BCR41DRAFT_316956</name>
</gene>
<comment type="caution">
    <text evidence="3">The sequence shown here is derived from an EMBL/GenBank/DDBJ whole genome shotgun (WGS) entry which is preliminary data.</text>
</comment>
<dbReference type="SUPFAM" id="SSF51735">
    <property type="entry name" value="NAD(P)-binding Rossmann-fold domains"/>
    <property type="match status" value="1"/>
</dbReference>
<dbReference type="InterPro" id="IPR013149">
    <property type="entry name" value="ADH-like_C"/>
</dbReference>
<dbReference type="InterPro" id="IPR045010">
    <property type="entry name" value="MDR_fam"/>
</dbReference>
<dbReference type="CDD" id="cd05288">
    <property type="entry name" value="PGDH"/>
    <property type="match status" value="1"/>
</dbReference>
<evidence type="ECO:0000313" key="3">
    <source>
        <dbReference type="EMBL" id="ORZ28374.1"/>
    </source>
</evidence>
<dbReference type="InterPro" id="IPR011032">
    <property type="entry name" value="GroES-like_sf"/>
</dbReference>
<dbReference type="STRING" id="64571.A0A1Y2H2X8"/>
<dbReference type="OrthoDB" id="809632at2759"/>
<dbReference type="Proteomes" id="UP000193648">
    <property type="component" value="Unassembled WGS sequence"/>
</dbReference>
<dbReference type="Pfam" id="PF00107">
    <property type="entry name" value="ADH_zinc_N"/>
    <property type="match status" value="1"/>
</dbReference>
<dbReference type="SUPFAM" id="SSF50129">
    <property type="entry name" value="GroES-like"/>
    <property type="match status" value="1"/>
</dbReference>
<dbReference type="Pfam" id="PF16884">
    <property type="entry name" value="ADH_N_2"/>
    <property type="match status" value="1"/>
</dbReference>
<dbReference type="PANTHER" id="PTHR43205:SF42">
    <property type="entry name" value="ALCOHOL DEHYDROGENASE, ZINC-CONTAINING (AFU_ORTHOLOGUE AFUA_7G04530)"/>
    <property type="match status" value="1"/>
</dbReference>
<dbReference type="RefSeq" id="XP_021886059.1">
    <property type="nucleotide sequence ID" value="XM_022021258.1"/>
</dbReference>
<dbReference type="SMART" id="SM00829">
    <property type="entry name" value="PKS_ER"/>
    <property type="match status" value="1"/>
</dbReference>
<dbReference type="InterPro" id="IPR041694">
    <property type="entry name" value="ADH_N_2"/>
</dbReference>